<protein>
    <recommendedName>
        <fullName evidence="13">Alanine--tRNA ligase</fullName>
        <ecNumber evidence="13">6.1.1.7</ecNumber>
    </recommendedName>
    <alternativeName>
        <fullName evidence="13">Alanyl-tRNA synthetase</fullName>
        <shortName evidence="13">AlaRS</shortName>
    </alternativeName>
</protein>
<dbReference type="SUPFAM" id="SSF50447">
    <property type="entry name" value="Translation proteins"/>
    <property type="match status" value="1"/>
</dbReference>
<name>A0A0C1U6J1_9CLOT</name>
<dbReference type="FunFam" id="3.30.980.10:FF:000004">
    <property type="entry name" value="Alanine--tRNA ligase, cytoplasmic"/>
    <property type="match status" value="1"/>
</dbReference>
<evidence type="ECO:0000256" key="12">
    <source>
        <dbReference type="ARBA" id="ARBA00048300"/>
    </source>
</evidence>
<dbReference type="Gene3D" id="3.30.980.10">
    <property type="entry name" value="Threonyl-trna Synthetase, Chain A, domain 2"/>
    <property type="match status" value="1"/>
</dbReference>
<feature type="binding site" evidence="13">
    <location>
        <position position="569"/>
    </location>
    <ligand>
        <name>Zn(2+)</name>
        <dbReference type="ChEBI" id="CHEBI:29105"/>
    </ligand>
</feature>
<sequence>MKNMSLNEIRESYLRFFESKDHLRLESFPLVPKNDKSLLLINAGMAPLKPYFTGLQIPPSKRVTTCQKCIRTGDIENVGRTSRHGTFFEMLGNFSFGDYFKEEIIPWAWEYVTEVLGIPKDKLYVTIHLEDDEAFEIWTNKTDIDKNRIFRLGADNFWEVGAGPGPCGPCSEIHFDRKPELGQIKTAEEFEKASDEDRVIEFWNLVFTQFDKDEEGNYNKLSSPNIDTGMGLERMATIMQGVNSIFEVDTIRAILDEVCRISNKKYGYNEKEDISIRVITDHVRSVAFMISDGVLPSNEGRGYVLRRILRRAARHGRLLGIKGVFLNNLCDIVIENSKGAYPELSEKSSYIKKVIKLEEERFSETIDSGMEILKSYIEELETSNEDTLKGEKVFKLYDTYGFPLELTEEILEEKNLKVDIEGFNIEMKNQRDRARAARGDSSYMGNDDGILNKIPADIETAFSGYDKIVDSSEVKVLIKDDEFVGTLAAKEKGIIITSITPFYAEMGGQVGDKGIISNNKFKAVVYDCKKNVGGKILHFVEIVEGEVNLEDIVELSVDSERRQNVCKNHTATHMLHEALREILGDHVNQAGSYVDDERLRFDFTHFAALSEEELKKVEKKLNDEVMKAYSINTDVMTIEEAKNSGAVALFDDKYEEDVRVVSVGNFSKELCGGTHVKNSGEIGLFKIISESGVAAGIRRIEAITGAKSVKYVEDKNTFLKEVSSILKCGEKDVVNKLQLLLQELKEKDKEVQGLKEKLNSGLEDELIRSVIDINGVKAIVAIVNDVEGEALRNLSDKLRDKLQSGIIILGASSKDKVQFVAMATKDAVSKGVHCGKIIKEAATIAGGGGGGRPDMAQAGGKIPEKLKEAMDKAKEVLESLVK</sequence>
<dbReference type="EC" id="6.1.1.7" evidence="13"/>
<dbReference type="AlphaFoldDB" id="A0A0C1U6J1"/>
<organism evidence="16 17">
    <name type="scientific">Clostridium argentinense CDC 2741</name>
    <dbReference type="NCBI Taxonomy" id="1418104"/>
    <lineage>
        <taxon>Bacteria</taxon>
        <taxon>Bacillati</taxon>
        <taxon>Bacillota</taxon>
        <taxon>Clostridia</taxon>
        <taxon>Eubacteriales</taxon>
        <taxon>Clostridiaceae</taxon>
        <taxon>Clostridium</taxon>
    </lineage>
</organism>
<dbReference type="InterPro" id="IPR023033">
    <property type="entry name" value="Ala_tRNA_ligase_euk/bac"/>
</dbReference>
<keyword evidence="9 13" id="KW-0648">Protein biosynthesis</keyword>
<dbReference type="STRING" id="29341.RSJ17_08800"/>
<comment type="catalytic activity">
    <reaction evidence="12 13">
        <text>tRNA(Ala) + L-alanine + ATP = L-alanyl-tRNA(Ala) + AMP + diphosphate</text>
        <dbReference type="Rhea" id="RHEA:12540"/>
        <dbReference type="Rhea" id="RHEA-COMP:9657"/>
        <dbReference type="Rhea" id="RHEA-COMP:9923"/>
        <dbReference type="ChEBI" id="CHEBI:30616"/>
        <dbReference type="ChEBI" id="CHEBI:33019"/>
        <dbReference type="ChEBI" id="CHEBI:57972"/>
        <dbReference type="ChEBI" id="CHEBI:78442"/>
        <dbReference type="ChEBI" id="CHEBI:78497"/>
        <dbReference type="ChEBI" id="CHEBI:456215"/>
        <dbReference type="EC" id="6.1.1.7"/>
    </reaction>
</comment>
<dbReference type="SUPFAM" id="SSF101353">
    <property type="entry name" value="Putative anticodon-binding domain of alanyl-tRNA synthetase (AlaRS)"/>
    <property type="match status" value="1"/>
</dbReference>
<dbReference type="InterPro" id="IPR003156">
    <property type="entry name" value="DHHA1_dom"/>
</dbReference>
<evidence type="ECO:0000256" key="8">
    <source>
        <dbReference type="ARBA" id="ARBA00022884"/>
    </source>
</evidence>
<evidence type="ECO:0000256" key="11">
    <source>
        <dbReference type="ARBA" id="ARBA00024779"/>
    </source>
</evidence>
<dbReference type="InterPro" id="IPR045864">
    <property type="entry name" value="aa-tRNA-synth_II/BPL/LPL"/>
</dbReference>
<keyword evidence="17" id="KW-1185">Reference proteome</keyword>
<dbReference type="GO" id="GO:0140096">
    <property type="term" value="F:catalytic activity, acting on a protein"/>
    <property type="evidence" value="ECO:0007669"/>
    <property type="project" value="UniProtKB-ARBA"/>
</dbReference>
<dbReference type="Pfam" id="PF02272">
    <property type="entry name" value="DHHA1"/>
    <property type="match status" value="1"/>
</dbReference>
<dbReference type="HAMAP" id="MF_00036_B">
    <property type="entry name" value="Ala_tRNA_synth_B"/>
    <property type="match status" value="1"/>
</dbReference>
<accession>A0A0C1U6J1</accession>
<keyword evidence="7 13" id="KW-0067">ATP-binding</keyword>
<dbReference type="Gene3D" id="3.30.930.10">
    <property type="entry name" value="Bira Bifunctional Protein, Domain 2"/>
    <property type="match status" value="1"/>
</dbReference>
<feature type="binding site" evidence="13">
    <location>
        <position position="573"/>
    </location>
    <ligand>
        <name>Zn(2+)</name>
        <dbReference type="ChEBI" id="CHEBI:29105"/>
    </ligand>
</feature>
<evidence type="ECO:0000313" key="16">
    <source>
        <dbReference type="EMBL" id="KIE47383.1"/>
    </source>
</evidence>
<comment type="similarity">
    <text evidence="1 13">Belongs to the class-II aminoacyl-tRNA synthetase family.</text>
</comment>
<evidence type="ECO:0000256" key="6">
    <source>
        <dbReference type="ARBA" id="ARBA00022833"/>
    </source>
</evidence>
<keyword evidence="14" id="KW-0175">Coiled coil</keyword>
<dbReference type="GO" id="GO:0005524">
    <property type="term" value="F:ATP binding"/>
    <property type="evidence" value="ECO:0007669"/>
    <property type="project" value="UniProtKB-UniRule"/>
</dbReference>
<proteinExistence type="inferred from homology"/>
<keyword evidence="5 13" id="KW-0547">Nucleotide-binding</keyword>
<evidence type="ECO:0000256" key="3">
    <source>
        <dbReference type="ARBA" id="ARBA00022598"/>
    </source>
</evidence>
<dbReference type="InterPro" id="IPR018165">
    <property type="entry name" value="Ala-tRNA-synth_IIc_core"/>
</dbReference>
<dbReference type="GO" id="GO:0006419">
    <property type="term" value="P:alanyl-tRNA aminoacylation"/>
    <property type="evidence" value="ECO:0007669"/>
    <property type="project" value="UniProtKB-UniRule"/>
</dbReference>
<feature type="domain" description="Alanyl-transfer RNA synthetases family profile" evidence="15">
    <location>
        <begin position="4"/>
        <end position="714"/>
    </location>
</feature>
<dbReference type="NCBIfam" id="TIGR00344">
    <property type="entry name" value="alaS"/>
    <property type="match status" value="1"/>
</dbReference>
<dbReference type="InterPro" id="IPR050058">
    <property type="entry name" value="Ala-tRNA_ligase"/>
</dbReference>
<dbReference type="PRINTS" id="PR00980">
    <property type="entry name" value="TRNASYNTHALA"/>
</dbReference>
<dbReference type="GO" id="GO:0016740">
    <property type="term" value="F:transferase activity"/>
    <property type="evidence" value="ECO:0007669"/>
    <property type="project" value="UniProtKB-ARBA"/>
</dbReference>
<evidence type="ECO:0000256" key="1">
    <source>
        <dbReference type="ARBA" id="ARBA00008226"/>
    </source>
</evidence>
<dbReference type="InterPro" id="IPR009000">
    <property type="entry name" value="Transl_B-barrel_sf"/>
</dbReference>
<dbReference type="Pfam" id="PF07973">
    <property type="entry name" value="tRNA_SAD"/>
    <property type="match status" value="1"/>
</dbReference>
<dbReference type="FunFam" id="3.10.310.40:FF:000001">
    <property type="entry name" value="Alanine--tRNA ligase"/>
    <property type="match status" value="1"/>
</dbReference>
<keyword evidence="10 13" id="KW-0030">Aminoacyl-tRNA synthetase</keyword>
<evidence type="ECO:0000259" key="15">
    <source>
        <dbReference type="PROSITE" id="PS50860"/>
    </source>
</evidence>
<dbReference type="Proteomes" id="UP000031366">
    <property type="component" value="Unassembled WGS sequence"/>
</dbReference>
<keyword evidence="3 13" id="KW-0436">Ligase</keyword>
<comment type="cofactor">
    <cofactor evidence="13">
        <name>Zn(2+)</name>
        <dbReference type="ChEBI" id="CHEBI:29105"/>
    </cofactor>
    <text evidence="13">Binds 1 zinc ion per subunit.</text>
</comment>
<dbReference type="Gene3D" id="6.10.250.550">
    <property type="match status" value="1"/>
</dbReference>
<dbReference type="InterPro" id="IPR018163">
    <property type="entry name" value="Thr/Ala-tRNA-synth_IIc_edit"/>
</dbReference>
<keyword evidence="4 13" id="KW-0479">Metal-binding</keyword>
<comment type="function">
    <text evidence="11 13">Catalyzes the attachment of alanine to tRNA(Ala) in a two-step reaction: alanine is first activated by ATP to form Ala-AMP and then transferred to the acceptor end of tRNA(Ala). Also edits incorrectly charged Ser-tRNA(Ala) and Gly-tRNA(Ala) via its editing domain.</text>
</comment>
<feature type="binding site" evidence="13">
    <location>
        <position position="671"/>
    </location>
    <ligand>
        <name>Zn(2+)</name>
        <dbReference type="ChEBI" id="CHEBI:29105"/>
    </ligand>
</feature>
<evidence type="ECO:0000256" key="7">
    <source>
        <dbReference type="ARBA" id="ARBA00022840"/>
    </source>
</evidence>
<evidence type="ECO:0000256" key="14">
    <source>
        <dbReference type="SAM" id="Coils"/>
    </source>
</evidence>
<dbReference type="InterPro" id="IPR002318">
    <property type="entry name" value="Ala-tRNA-lgiase_IIc"/>
</dbReference>
<evidence type="ECO:0000256" key="13">
    <source>
        <dbReference type="HAMAP-Rule" id="MF_00036"/>
    </source>
</evidence>
<feature type="binding site" evidence="13">
    <location>
        <position position="675"/>
    </location>
    <ligand>
        <name>Zn(2+)</name>
        <dbReference type="ChEBI" id="CHEBI:29105"/>
    </ligand>
</feature>
<dbReference type="GO" id="GO:0002161">
    <property type="term" value="F:aminoacyl-tRNA deacylase activity"/>
    <property type="evidence" value="ECO:0007669"/>
    <property type="project" value="TreeGrafter"/>
</dbReference>
<dbReference type="GO" id="GO:0005829">
    <property type="term" value="C:cytosol"/>
    <property type="evidence" value="ECO:0007669"/>
    <property type="project" value="TreeGrafter"/>
</dbReference>
<evidence type="ECO:0000256" key="2">
    <source>
        <dbReference type="ARBA" id="ARBA00022555"/>
    </source>
</evidence>
<dbReference type="SUPFAM" id="SSF55681">
    <property type="entry name" value="Class II aaRS and biotin synthetases"/>
    <property type="match status" value="1"/>
</dbReference>
<dbReference type="SUPFAM" id="SSF55186">
    <property type="entry name" value="ThrRS/AlaRS common domain"/>
    <property type="match status" value="1"/>
</dbReference>
<dbReference type="FunFam" id="3.30.54.20:FF:000001">
    <property type="entry name" value="Alanine--tRNA ligase"/>
    <property type="match status" value="1"/>
</dbReference>
<dbReference type="SMART" id="SM00863">
    <property type="entry name" value="tRNA_SAD"/>
    <property type="match status" value="1"/>
</dbReference>
<gene>
    <name evidence="13 16" type="primary">alaS</name>
    <name evidence="16" type="ORF">U732_3021</name>
</gene>
<evidence type="ECO:0000313" key="17">
    <source>
        <dbReference type="Proteomes" id="UP000031366"/>
    </source>
</evidence>
<feature type="coiled-coil region" evidence="14">
    <location>
        <begin position="737"/>
        <end position="764"/>
    </location>
</feature>
<dbReference type="PANTHER" id="PTHR11777:SF9">
    <property type="entry name" value="ALANINE--TRNA LIGASE, CYTOPLASMIC"/>
    <property type="match status" value="1"/>
</dbReference>
<comment type="caution">
    <text evidence="16">The sequence shown here is derived from an EMBL/GenBank/DDBJ whole genome shotgun (WGS) entry which is preliminary data.</text>
</comment>
<keyword evidence="8 13" id="KW-0694">RNA-binding</keyword>
<evidence type="ECO:0000256" key="9">
    <source>
        <dbReference type="ARBA" id="ARBA00022917"/>
    </source>
</evidence>
<keyword evidence="13" id="KW-0963">Cytoplasm</keyword>
<dbReference type="PROSITE" id="PS50860">
    <property type="entry name" value="AA_TRNA_LIGASE_II_ALA"/>
    <property type="match status" value="1"/>
</dbReference>
<comment type="domain">
    <text evidence="13">Consists of three domains; the N-terminal catalytic domain, the editing domain and the C-terminal C-Ala domain. The editing domain removes incorrectly charged amino acids, while the C-Ala domain, along with tRNA(Ala), serves as a bridge to cooperatively bring together the editing and aminoacylation centers thus stimulating deacylation of misacylated tRNAs.</text>
</comment>
<dbReference type="FunFam" id="3.30.930.10:FF:000004">
    <property type="entry name" value="Alanine--tRNA ligase"/>
    <property type="match status" value="1"/>
</dbReference>
<evidence type="ECO:0000256" key="10">
    <source>
        <dbReference type="ARBA" id="ARBA00023146"/>
    </source>
</evidence>
<comment type="subcellular location">
    <subcellularLocation>
        <location evidence="13">Cytoplasm</location>
    </subcellularLocation>
</comment>
<keyword evidence="6 13" id="KW-0862">Zinc</keyword>
<dbReference type="PANTHER" id="PTHR11777">
    <property type="entry name" value="ALANYL-TRNA SYNTHETASE"/>
    <property type="match status" value="1"/>
</dbReference>
<dbReference type="OrthoDB" id="9803884at2"/>
<dbReference type="Gene3D" id="3.30.54.20">
    <property type="match status" value="1"/>
</dbReference>
<dbReference type="InterPro" id="IPR018164">
    <property type="entry name" value="Ala-tRNA-synth_IIc_N"/>
</dbReference>
<dbReference type="InterPro" id="IPR018162">
    <property type="entry name" value="Ala-tRNA-ligase_IIc_anticod-bd"/>
</dbReference>
<dbReference type="EMBL" id="AYSO01000014">
    <property type="protein sequence ID" value="KIE47383.1"/>
    <property type="molecule type" value="Genomic_DNA"/>
</dbReference>
<dbReference type="GO" id="GO:0008270">
    <property type="term" value="F:zinc ion binding"/>
    <property type="evidence" value="ECO:0007669"/>
    <property type="project" value="UniProtKB-UniRule"/>
</dbReference>
<evidence type="ECO:0000256" key="4">
    <source>
        <dbReference type="ARBA" id="ARBA00022723"/>
    </source>
</evidence>
<dbReference type="GO" id="GO:0004813">
    <property type="term" value="F:alanine-tRNA ligase activity"/>
    <property type="evidence" value="ECO:0007669"/>
    <property type="project" value="UniProtKB-UniRule"/>
</dbReference>
<dbReference type="Gene3D" id="2.40.30.130">
    <property type="match status" value="1"/>
</dbReference>
<dbReference type="Gene3D" id="3.10.310.40">
    <property type="match status" value="1"/>
</dbReference>
<keyword evidence="2 13" id="KW-0820">tRNA-binding</keyword>
<dbReference type="Pfam" id="PF01411">
    <property type="entry name" value="tRNA-synt_2c"/>
    <property type="match status" value="1"/>
</dbReference>
<evidence type="ECO:0000256" key="5">
    <source>
        <dbReference type="ARBA" id="ARBA00022741"/>
    </source>
</evidence>
<dbReference type="InterPro" id="IPR012947">
    <property type="entry name" value="tRNA_SAD"/>
</dbReference>
<dbReference type="RefSeq" id="WP_039631412.1">
    <property type="nucleotide sequence ID" value="NZ_AYSO01000014.1"/>
</dbReference>
<dbReference type="GO" id="GO:0000049">
    <property type="term" value="F:tRNA binding"/>
    <property type="evidence" value="ECO:0007669"/>
    <property type="project" value="UniProtKB-KW"/>
</dbReference>
<reference evidence="16 17" key="1">
    <citation type="journal article" date="2015" name="Infect. Genet. Evol.">
        <title>Genomic sequences of six botulinum neurotoxin-producing strains representing three clostridial species illustrate the mobility and diversity of botulinum neurotoxin genes.</title>
        <authorList>
            <person name="Smith T.J."/>
            <person name="Hill K.K."/>
            <person name="Xie G."/>
            <person name="Foley B.T."/>
            <person name="Williamson C.H."/>
            <person name="Foster J.T."/>
            <person name="Johnson S.L."/>
            <person name="Chertkov O."/>
            <person name="Teshima H."/>
            <person name="Gibbons H.S."/>
            <person name="Johnsky L.A."/>
            <person name="Karavis M.A."/>
            <person name="Smith L.A."/>
        </authorList>
    </citation>
    <scope>NUCLEOTIDE SEQUENCE [LARGE SCALE GENOMIC DNA]</scope>
    <source>
        <strain evidence="16 17">CDC 2741</strain>
    </source>
</reference>
<dbReference type="CDD" id="cd00673">
    <property type="entry name" value="AlaRS_core"/>
    <property type="match status" value="1"/>
</dbReference>